<name>A0A0L0DUP2_THETB</name>
<dbReference type="InterPro" id="IPR048258">
    <property type="entry name" value="Cyclins_cyclin-box"/>
</dbReference>
<dbReference type="GO" id="GO:0051301">
    <property type="term" value="P:cell division"/>
    <property type="evidence" value="ECO:0007669"/>
    <property type="project" value="UniProtKB-KW"/>
</dbReference>
<feature type="region of interest" description="Disordered" evidence="5">
    <location>
        <begin position="1"/>
        <end position="47"/>
    </location>
</feature>
<keyword evidence="1" id="KW-0132">Cell division</keyword>
<dbReference type="Gene3D" id="1.10.472.10">
    <property type="entry name" value="Cyclin-like"/>
    <property type="match status" value="2"/>
</dbReference>
<dbReference type="AlphaFoldDB" id="A0A0L0DUP2"/>
<evidence type="ECO:0000256" key="2">
    <source>
        <dbReference type="ARBA" id="ARBA00023127"/>
    </source>
</evidence>
<gene>
    <name evidence="7" type="ORF">AMSG_02061</name>
</gene>
<dbReference type="eggNOG" id="KOG3967">
    <property type="taxonomic scope" value="Eukaryota"/>
</dbReference>
<keyword evidence="3" id="KW-0131">Cell cycle</keyword>
<dbReference type="OrthoDB" id="421951at2759"/>
<dbReference type="RefSeq" id="XP_013761093.1">
    <property type="nucleotide sequence ID" value="XM_013905639.1"/>
</dbReference>
<dbReference type="GeneID" id="25561772"/>
<evidence type="ECO:0000313" key="7">
    <source>
        <dbReference type="EMBL" id="KNC56049.1"/>
    </source>
</evidence>
<dbReference type="InterPro" id="IPR013763">
    <property type="entry name" value="Cyclin-like_dom"/>
</dbReference>
<dbReference type="CDD" id="cd00043">
    <property type="entry name" value="CYCLIN_SF"/>
    <property type="match status" value="1"/>
</dbReference>
<sequence length="582" mass="60590">MAPCRSALGPTSSPAAELASARHPHPGSPPKAEDDNEAAEAAAGSELDNAAALQSRTELAQAEYGPEYVVNLLAMETRYAESHASVRAAHVPLRYNAVVWLLRVAEAQALGSETFFHAVALMDRMEAAIKVRPKHVRLVAGAALLIACKVREPEGKTCFDLIAALVPCPTVRLRRMEALVLHHMGWRVNDVTPHLFVESLLPSLAAPPPTREALRTRAHFYIELACHDASLVTTYPSVLAVASLALAASDTSIAEGPMPRADVLDGASAALSADPAAVAAAVSALRTALKSMAQRGTLILAPHTLEALEAAGLGYDPSSRAVTGPSEAAASEAGVAAVQALVVALLTAAPLALRRVPLPGGSYVLASPDFSTATRALVLIQGSGGVRMGQWSRTLCRTASLNEGTMLPYVEAAVAAGAGVLVCNPNENFDADGHPLVGSESREAHVATVWQLATAPDSPLADDIGLSSVTRVDVMVHSYGGRCIQALLAHPALATDFTTRVSKLALTDSLYKPTGDGASWLAAHAKHWLASQAPLDTPLGDKDWMGVACVSAGVTDHASTNAAAMASILHFLELSSPEEDCA</sequence>
<dbReference type="SMART" id="SM00385">
    <property type="entry name" value="CYCLIN"/>
    <property type="match status" value="1"/>
</dbReference>
<dbReference type="GO" id="GO:0005634">
    <property type="term" value="C:nucleus"/>
    <property type="evidence" value="ECO:0007669"/>
    <property type="project" value="TreeGrafter"/>
</dbReference>
<dbReference type="GO" id="GO:0035197">
    <property type="term" value="F:siRNA binding"/>
    <property type="evidence" value="ECO:0007669"/>
    <property type="project" value="TreeGrafter"/>
</dbReference>
<dbReference type="SUPFAM" id="SSF47954">
    <property type="entry name" value="Cyclin-like"/>
    <property type="match status" value="1"/>
</dbReference>
<evidence type="ECO:0000259" key="6">
    <source>
        <dbReference type="SMART" id="SM00385"/>
    </source>
</evidence>
<dbReference type="Pfam" id="PF00134">
    <property type="entry name" value="Cyclin_N"/>
    <property type="match status" value="1"/>
</dbReference>
<dbReference type="GO" id="GO:0031048">
    <property type="term" value="P:regulatory ncRNA-mediated heterochromatin formation"/>
    <property type="evidence" value="ECO:0007669"/>
    <property type="project" value="TreeGrafter"/>
</dbReference>
<keyword evidence="8" id="KW-1185">Reference proteome</keyword>
<protein>
    <submittedName>
        <fullName evidence="7">Cyclin Dx</fullName>
    </submittedName>
</protein>
<dbReference type="EMBL" id="GL349440">
    <property type="protein sequence ID" value="KNC56049.1"/>
    <property type="molecule type" value="Genomic_DNA"/>
</dbReference>
<dbReference type="PANTHER" id="PTHR21357:SF4">
    <property type="entry name" value="FAM172 FAMILY PROTEIN HOMOLOG CG10038"/>
    <property type="match status" value="1"/>
</dbReference>
<proteinExistence type="inferred from homology"/>
<dbReference type="eggNOG" id="KOG0656">
    <property type="taxonomic scope" value="Eukaryota"/>
</dbReference>
<evidence type="ECO:0000313" key="8">
    <source>
        <dbReference type="Proteomes" id="UP000054408"/>
    </source>
</evidence>
<evidence type="ECO:0000256" key="3">
    <source>
        <dbReference type="ARBA" id="ARBA00023306"/>
    </source>
</evidence>
<keyword evidence="2 4" id="KW-0195">Cyclin</keyword>
<dbReference type="InterPro" id="IPR006671">
    <property type="entry name" value="Cyclin_N"/>
</dbReference>
<dbReference type="PANTHER" id="PTHR21357">
    <property type="entry name" value="FAM172 FAMILY PROTEIN HOMOLOG CG10038"/>
    <property type="match status" value="1"/>
</dbReference>
<feature type="domain" description="Cyclin-like" evidence="6">
    <location>
        <begin position="99"/>
        <end position="182"/>
    </location>
</feature>
<accession>A0A0L0DUP2</accession>
<comment type="similarity">
    <text evidence="4">Belongs to the cyclin family.</text>
</comment>
<dbReference type="Pfam" id="PF22749">
    <property type="entry name" value="Arb2"/>
    <property type="match status" value="1"/>
</dbReference>
<reference evidence="7 8" key="1">
    <citation type="submission" date="2010-05" db="EMBL/GenBank/DDBJ databases">
        <title>The Genome Sequence of Thecamonas trahens ATCC 50062.</title>
        <authorList>
            <consortium name="The Broad Institute Genome Sequencing Platform"/>
            <person name="Russ C."/>
            <person name="Cuomo C."/>
            <person name="Shea T."/>
            <person name="Young S.K."/>
            <person name="Zeng Q."/>
            <person name="Koehrsen M."/>
            <person name="Haas B."/>
            <person name="Borodovsky M."/>
            <person name="Guigo R."/>
            <person name="Alvarado L."/>
            <person name="Berlin A."/>
            <person name="Bochicchio J."/>
            <person name="Borenstein D."/>
            <person name="Chapman S."/>
            <person name="Chen Z."/>
            <person name="Freedman E."/>
            <person name="Gellesch M."/>
            <person name="Goldberg J."/>
            <person name="Griggs A."/>
            <person name="Gujja S."/>
            <person name="Heilman E."/>
            <person name="Heiman D."/>
            <person name="Hepburn T."/>
            <person name="Howarth C."/>
            <person name="Jen D."/>
            <person name="Larson L."/>
            <person name="Mehta T."/>
            <person name="Park D."/>
            <person name="Pearson M."/>
            <person name="Roberts A."/>
            <person name="Saif S."/>
            <person name="Shenoy N."/>
            <person name="Sisk P."/>
            <person name="Stolte C."/>
            <person name="Sykes S."/>
            <person name="Thomson T."/>
            <person name="Walk T."/>
            <person name="White J."/>
            <person name="Yandava C."/>
            <person name="Burger G."/>
            <person name="Gray M.W."/>
            <person name="Holland P.W.H."/>
            <person name="King N."/>
            <person name="Lang F.B.F."/>
            <person name="Roger A.J."/>
            <person name="Ruiz-Trillo I."/>
            <person name="Lander E."/>
            <person name="Nusbaum C."/>
        </authorList>
    </citation>
    <scope>NUCLEOTIDE SEQUENCE [LARGE SCALE GENOMIC DNA]</scope>
    <source>
        <strain evidence="7 8">ATCC 50062</strain>
    </source>
</reference>
<evidence type="ECO:0000256" key="5">
    <source>
        <dbReference type="SAM" id="MobiDB-lite"/>
    </source>
</evidence>
<dbReference type="InterPro" id="IPR048263">
    <property type="entry name" value="Arb2"/>
</dbReference>
<dbReference type="InterPro" id="IPR036915">
    <property type="entry name" value="Cyclin-like_sf"/>
</dbReference>
<dbReference type="Proteomes" id="UP000054408">
    <property type="component" value="Unassembled WGS sequence"/>
</dbReference>
<dbReference type="InterPro" id="IPR053858">
    <property type="entry name" value="Arb2_dom"/>
</dbReference>
<evidence type="ECO:0000256" key="1">
    <source>
        <dbReference type="ARBA" id="ARBA00022618"/>
    </source>
</evidence>
<evidence type="ECO:0000256" key="4">
    <source>
        <dbReference type="RuleBase" id="RU000383"/>
    </source>
</evidence>
<organism evidence="7 8">
    <name type="scientific">Thecamonas trahens ATCC 50062</name>
    <dbReference type="NCBI Taxonomy" id="461836"/>
    <lineage>
        <taxon>Eukaryota</taxon>
        <taxon>Apusozoa</taxon>
        <taxon>Apusomonadida</taxon>
        <taxon>Apusomonadidae</taxon>
        <taxon>Thecamonas</taxon>
    </lineage>
</organism>
<dbReference type="PROSITE" id="PS00292">
    <property type="entry name" value="CYCLINS"/>
    <property type="match status" value="1"/>
</dbReference>